<protein>
    <submittedName>
        <fullName evidence="2">Uncharacterized protein</fullName>
    </submittedName>
</protein>
<sequence length="94" mass="10379">MIDDTKSLPFVKTLRSGGMITGFSAAIFQVKPLLLLSAILIFSSIITSNNSDIQRTITLMGFLTMGFMSIYLMPNNVLFDKRDAPKNNSTNTDI</sequence>
<feature type="transmembrane region" description="Helical" evidence="1">
    <location>
        <begin position="20"/>
        <end position="45"/>
    </location>
</feature>
<keyword evidence="3" id="KW-1185">Reference proteome</keyword>
<dbReference type="RefSeq" id="XP_028873600.1">
    <property type="nucleotide sequence ID" value="XM_029018373.1"/>
</dbReference>
<organism evidence="2 3">
    <name type="scientific">Cryptosporidium ubiquitum</name>
    <dbReference type="NCBI Taxonomy" id="857276"/>
    <lineage>
        <taxon>Eukaryota</taxon>
        <taxon>Sar</taxon>
        <taxon>Alveolata</taxon>
        <taxon>Apicomplexa</taxon>
        <taxon>Conoidasida</taxon>
        <taxon>Coccidia</taxon>
        <taxon>Eucoccidiorida</taxon>
        <taxon>Eimeriorina</taxon>
        <taxon>Cryptosporidiidae</taxon>
        <taxon>Cryptosporidium</taxon>
    </lineage>
</organism>
<proteinExistence type="predicted"/>
<keyword evidence="1" id="KW-1133">Transmembrane helix</keyword>
<feature type="transmembrane region" description="Helical" evidence="1">
    <location>
        <begin position="57"/>
        <end position="74"/>
    </location>
</feature>
<gene>
    <name evidence="2" type="ORF">cubi_01361</name>
</gene>
<dbReference type="GeneID" id="39978152"/>
<dbReference type="Proteomes" id="UP000186176">
    <property type="component" value="Unassembled WGS sequence"/>
</dbReference>
<dbReference type="EMBL" id="LRBP01000025">
    <property type="protein sequence ID" value="OII72028.1"/>
    <property type="molecule type" value="Genomic_DNA"/>
</dbReference>
<evidence type="ECO:0000313" key="2">
    <source>
        <dbReference type="EMBL" id="OII72028.1"/>
    </source>
</evidence>
<evidence type="ECO:0000313" key="3">
    <source>
        <dbReference type="Proteomes" id="UP000186176"/>
    </source>
</evidence>
<reference evidence="2 3" key="1">
    <citation type="submission" date="2016-10" db="EMBL/GenBank/DDBJ databases">
        <title>Reductive evolution of mitochondrial metabolism and differential evolution of invasion-related proteins in Cryptosporidium.</title>
        <authorList>
            <person name="Liu S."/>
            <person name="Roellig D.M."/>
            <person name="Guo Y."/>
            <person name="Li N."/>
            <person name="Frace M.A."/>
            <person name="Tang K."/>
            <person name="Zhang L."/>
            <person name="Feng Y."/>
            <person name="Xiao L."/>
        </authorList>
    </citation>
    <scope>NUCLEOTIDE SEQUENCE [LARGE SCALE GENOMIC DNA]</scope>
    <source>
        <strain evidence="2">39726</strain>
    </source>
</reference>
<keyword evidence="1" id="KW-0472">Membrane</keyword>
<dbReference type="AlphaFoldDB" id="A0A1J4MG81"/>
<dbReference type="OrthoDB" id="341728at2759"/>
<name>A0A1J4MG81_9CRYT</name>
<comment type="caution">
    <text evidence="2">The sequence shown here is derived from an EMBL/GenBank/DDBJ whole genome shotgun (WGS) entry which is preliminary data.</text>
</comment>
<evidence type="ECO:0000256" key="1">
    <source>
        <dbReference type="SAM" id="Phobius"/>
    </source>
</evidence>
<dbReference type="VEuPathDB" id="CryptoDB:cubi_01361"/>
<accession>A0A1J4MG81</accession>
<keyword evidence="1" id="KW-0812">Transmembrane</keyword>